<dbReference type="PANTHER" id="PTHR42663">
    <property type="entry name" value="HYDROLASE C777.06C-RELATED-RELATED"/>
    <property type="match status" value="1"/>
</dbReference>
<dbReference type="InterPro" id="IPR001279">
    <property type="entry name" value="Metallo-B-lactamas"/>
</dbReference>
<protein>
    <submittedName>
        <fullName evidence="2">MBL fold metallo-hydrolase</fullName>
    </submittedName>
</protein>
<dbReference type="Proteomes" id="UP001595812">
    <property type="component" value="Unassembled WGS sequence"/>
</dbReference>
<sequence>MNRVMNKYLIKIFVSILTSCSQTPKIKLGSSQALEQVINRTSLVILGTAQDAGSPQIACKKECCANLFENSDNERQVVSLGLIDSENHKTYLFEATPDIGKQNKILTELEPKSDKESVDGIFLTHAHIGHYTGLMYLGKEAMDAKNIPLYVMPKMKGFLSENGPWDQLVSRGNVQLKEMTDEQPIRLSNNIEVTPFLVPHRDEYSETVGYRIKGPKKSALFIPDIDKWEKWERNIVEEIQKVDYAFLDATFYSGKEMNNRDISEIPHPFVIESFETFDGLSKSDKAKIIFIHFNHTNPLLNPESMESQQVIERGYKIGRLNDVFEL</sequence>
<reference evidence="3" key="1">
    <citation type="journal article" date="2019" name="Int. J. Syst. Evol. Microbiol.">
        <title>The Global Catalogue of Microorganisms (GCM) 10K type strain sequencing project: providing services to taxonomists for standard genome sequencing and annotation.</title>
        <authorList>
            <consortium name="The Broad Institute Genomics Platform"/>
            <consortium name="The Broad Institute Genome Sequencing Center for Infectious Disease"/>
            <person name="Wu L."/>
            <person name="Ma J."/>
        </authorList>
    </citation>
    <scope>NUCLEOTIDE SEQUENCE [LARGE SCALE GENOMIC DNA]</scope>
    <source>
        <strain evidence="3">CECT 8979</strain>
    </source>
</reference>
<dbReference type="Pfam" id="PF12706">
    <property type="entry name" value="Lactamase_B_2"/>
    <property type="match status" value="1"/>
</dbReference>
<keyword evidence="3" id="KW-1185">Reference proteome</keyword>
<accession>A0ABV8ALZ8</accession>
<dbReference type="InterPro" id="IPR036866">
    <property type="entry name" value="RibonucZ/Hydroxyglut_hydro"/>
</dbReference>
<feature type="domain" description="Metallo-beta-lactamase" evidence="1">
    <location>
        <begin position="91"/>
        <end position="293"/>
    </location>
</feature>
<gene>
    <name evidence="2" type="ORF">ACFOSX_10595</name>
</gene>
<evidence type="ECO:0000313" key="2">
    <source>
        <dbReference type="EMBL" id="MFC3877679.1"/>
    </source>
</evidence>
<dbReference type="EMBL" id="JBHSAT010000005">
    <property type="protein sequence ID" value="MFC3877679.1"/>
    <property type="molecule type" value="Genomic_DNA"/>
</dbReference>
<dbReference type="Gene3D" id="3.60.15.10">
    <property type="entry name" value="Ribonuclease Z/Hydroxyacylglutathione hydrolase-like"/>
    <property type="match status" value="1"/>
</dbReference>
<dbReference type="SUPFAM" id="SSF56281">
    <property type="entry name" value="Metallo-hydrolase/oxidoreductase"/>
    <property type="match status" value="1"/>
</dbReference>
<organism evidence="2 3">
    <name type="scientific">Winogradskyella maritima</name>
    <dbReference type="NCBI Taxonomy" id="1517766"/>
    <lineage>
        <taxon>Bacteria</taxon>
        <taxon>Pseudomonadati</taxon>
        <taxon>Bacteroidota</taxon>
        <taxon>Flavobacteriia</taxon>
        <taxon>Flavobacteriales</taxon>
        <taxon>Flavobacteriaceae</taxon>
        <taxon>Winogradskyella</taxon>
    </lineage>
</organism>
<comment type="caution">
    <text evidence="2">The sequence shown here is derived from an EMBL/GenBank/DDBJ whole genome shotgun (WGS) entry which is preliminary data.</text>
</comment>
<dbReference type="PANTHER" id="PTHR42663:SF7">
    <property type="entry name" value="COENZYME PQQ SYNTHESIS PROTEIN B"/>
    <property type="match status" value="1"/>
</dbReference>
<evidence type="ECO:0000259" key="1">
    <source>
        <dbReference type="Pfam" id="PF12706"/>
    </source>
</evidence>
<proteinExistence type="predicted"/>
<evidence type="ECO:0000313" key="3">
    <source>
        <dbReference type="Proteomes" id="UP001595812"/>
    </source>
</evidence>
<name>A0ABV8ALZ8_9FLAO</name>
<dbReference type="RefSeq" id="WP_386100547.1">
    <property type="nucleotide sequence ID" value="NZ_JBHSAT010000005.1"/>
</dbReference>